<evidence type="ECO:0000313" key="4">
    <source>
        <dbReference type="EMBL" id="MDN4160516.1"/>
    </source>
</evidence>
<feature type="chain" id="PRO_5047296038" evidence="2">
    <location>
        <begin position="28"/>
        <end position="410"/>
    </location>
</feature>
<organism evidence="4 5">
    <name type="scientific">Nocardioides abyssi</name>
    <dbReference type="NCBI Taxonomy" id="3058370"/>
    <lineage>
        <taxon>Bacteria</taxon>
        <taxon>Bacillati</taxon>
        <taxon>Actinomycetota</taxon>
        <taxon>Actinomycetes</taxon>
        <taxon>Propionibacteriales</taxon>
        <taxon>Nocardioidaceae</taxon>
        <taxon>Nocardioides</taxon>
    </lineage>
</organism>
<feature type="compositionally biased region" description="Low complexity" evidence="1">
    <location>
        <begin position="41"/>
        <end position="67"/>
    </location>
</feature>
<dbReference type="Proteomes" id="UP001168537">
    <property type="component" value="Unassembled WGS sequence"/>
</dbReference>
<keyword evidence="4" id="KW-0560">Oxidoreductase</keyword>
<feature type="region of interest" description="Disordered" evidence="1">
    <location>
        <begin position="390"/>
        <end position="410"/>
    </location>
</feature>
<evidence type="ECO:0000256" key="1">
    <source>
        <dbReference type="SAM" id="MobiDB-lite"/>
    </source>
</evidence>
<evidence type="ECO:0000256" key="2">
    <source>
        <dbReference type="SAM" id="SignalP"/>
    </source>
</evidence>
<feature type="signal peptide" evidence="2">
    <location>
        <begin position="1"/>
        <end position="27"/>
    </location>
</feature>
<dbReference type="EMBL" id="JAUHJR010000001">
    <property type="protein sequence ID" value="MDN4160516.1"/>
    <property type="molecule type" value="Genomic_DNA"/>
</dbReference>
<dbReference type="PANTHER" id="PTHR19328">
    <property type="entry name" value="HEDGEHOG-INTERACTING PROTEIN"/>
    <property type="match status" value="1"/>
</dbReference>
<protein>
    <submittedName>
        <fullName evidence="4">PQQ-dependent sugar dehydrogenase</fullName>
        <ecNumber evidence="4">1.1.5.-</ecNumber>
    </submittedName>
</protein>
<dbReference type="EC" id="1.1.5.-" evidence="4"/>
<keyword evidence="2" id="KW-0732">Signal</keyword>
<dbReference type="Gene3D" id="2.120.10.30">
    <property type="entry name" value="TolB, C-terminal domain"/>
    <property type="match status" value="1"/>
</dbReference>
<dbReference type="RefSeq" id="WP_300959367.1">
    <property type="nucleotide sequence ID" value="NZ_JAUHJR010000001.1"/>
</dbReference>
<accession>A0ABT8EQU1</accession>
<proteinExistence type="predicted"/>
<dbReference type="GO" id="GO:0016491">
    <property type="term" value="F:oxidoreductase activity"/>
    <property type="evidence" value="ECO:0007669"/>
    <property type="project" value="UniProtKB-KW"/>
</dbReference>
<sequence>MRDPHRRTRRTLAAYAVGALVLPVVLAGCGQGGDEVDIDVTGTAPASPSASSSGSSSAGPSTDPSAGSAGGEQVELPTSRRPRVVATAVTGLEAPWGLDFFADGDAIVTERDTTRVLRVSPDGEVTELGAVDAAAPEGEAGLLGVALSPDFEQDRLVYLYVTTGEDNRVVRAELDGDRLGPTEDVLTGIPNGFIHDGGRLLFGPDGHLYVSTGEIGEPARAQDRDDLGGKILRITPDGDPAPGNPFGSPVWSWGHRNVQGLAFDGEGRLWASEFGDSTWDELNLIEKGANYGWPEVEGRAEGRAEGTVEGGPSGDFVDPQAQWSTDEASPSGLAYADGHLYLAALRGERLWRVPVDGDGAGEPEAFLVGELGRMRTVALAPDGRLWLTTSNRDGRGDPADEDDRILVLKP</sequence>
<feature type="domain" description="Glucose/Sorbosone dehydrogenase" evidence="3">
    <location>
        <begin position="92"/>
        <end position="395"/>
    </location>
</feature>
<dbReference type="Pfam" id="PF07995">
    <property type="entry name" value="GSDH"/>
    <property type="match status" value="1"/>
</dbReference>
<feature type="region of interest" description="Disordered" evidence="1">
    <location>
        <begin position="38"/>
        <end position="82"/>
    </location>
</feature>
<name>A0ABT8EQU1_9ACTN</name>
<dbReference type="PROSITE" id="PS51257">
    <property type="entry name" value="PROKAR_LIPOPROTEIN"/>
    <property type="match status" value="1"/>
</dbReference>
<dbReference type="PANTHER" id="PTHR19328:SF13">
    <property type="entry name" value="HIPL1 PROTEIN"/>
    <property type="match status" value="1"/>
</dbReference>
<comment type="caution">
    <text evidence="4">The sequence shown here is derived from an EMBL/GenBank/DDBJ whole genome shotgun (WGS) entry which is preliminary data.</text>
</comment>
<reference evidence="4" key="1">
    <citation type="submission" date="2023-06" db="EMBL/GenBank/DDBJ databases">
        <title>Draft genome sequence of Nocardioides sp. SOB72.</title>
        <authorList>
            <person name="Zhang G."/>
        </authorList>
    </citation>
    <scope>NUCLEOTIDE SEQUENCE</scope>
    <source>
        <strain evidence="4">SOB72</strain>
    </source>
</reference>
<dbReference type="InterPro" id="IPR012938">
    <property type="entry name" value="Glc/Sorbosone_DH"/>
</dbReference>
<dbReference type="SUPFAM" id="SSF50952">
    <property type="entry name" value="Soluble quinoprotein glucose dehydrogenase"/>
    <property type="match status" value="1"/>
</dbReference>
<evidence type="ECO:0000259" key="3">
    <source>
        <dbReference type="Pfam" id="PF07995"/>
    </source>
</evidence>
<gene>
    <name evidence="4" type="ORF">QWY29_04060</name>
</gene>
<dbReference type="InterPro" id="IPR011042">
    <property type="entry name" value="6-blade_b-propeller_TolB-like"/>
</dbReference>
<evidence type="ECO:0000313" key="5">
    <source>
        <dbReference type="Proteomes" id="UP001168537"/>
    </source>
</evidence>
<dbReference type="InterPro" id="IPR011041">
    <property type="entry name" value="Quinoprot_gluc/sorb_DH_b-prop"/>
</dbReference>
<keyword evidence="5" id="KW-1185">Reference proteome</keyword>